<dbReference type="InterPro" id="IPR003425">
    <property type="entry name" value="CCB3/YggT"/>
</dbReference>
<comment type="similarity">
    <text evidence="1">Belongs to the YggT family.</text>
</comment>
<feature type="transmembrane region" description="Helical" evidence="2">
    <location>
        <begin position="12"/>
        <end position="31"/>
    </location>
</feature>
<dbReference type="KEGG" id="lsu:A6B45_07035"/>
<evidence type="ECO:0000313" key="6">
    <source>
        <dbReference type="Proteomes" id="UP000239237"/>
    </source>
</evidence>
<dbReference type="GeneID" id="99674545"/>
<dbReference type="GO" id="GO:0016020">
    <property type="term" value="C:membrane"/>
    <property type="evidence" value="ECO:0007669"/>
    <property type="project" value="InterPro"/>
</dbReference>
<dbReference type="EMBL" id="OKQU01000001">
    <property type="protein sequence ID" value="SPE06344.1"/>
    <property type="molecule type" value="Genomic_DNA"/>
</dbReference>
<feature type="transmembrane region" description="Helical" evidence="2">
    <location>
        <begin position="51"/>
        <end position="75"/>
    </location>
</feature>
<dbReference type="Proteomes" id="UP000237923">
    <property type="component" value="Unassembled WGS sequence"/>
</dbReference>
<dbReference type="RefSeq" id="WP_072613964.1">
    <property type="nucleotide sequence ID" value="NZ_AP017935.1"/>
</dbReference>
<dbReference type="Proteomes" id="UP000239237">
    <property type="component" value="Unassembled WGS sequence"/>
</dbReference>
<sequence>MIIEIIRWIFNLIQYYEYAIVVYILMSWLPGARESGLGRFLGKIVEPYLGMFRFIPPIAMIDFSPIVAIIALNFARSGLLHLVNLFL</sequence>
<proteinExistence type="inferred from homology"/>
<reference evidence="4 5" key="1">
    <citation type="submission" date="2018-02" db="EMBL/GenBank/DDBJ databases">
        <authorList>
            <person name="Cohen D.B."/>
            <person name="Kent A.D."/>
        </authorList>
    </citation>
    <scope>NUCLEOTIDE SEQUENCE [LARGE SCALE GENOMIC DNA]</scope>
    <source>
        <strain evidence="4 5">CECT 9216</strain>
    </source>
</reference>
<evidence type="ECO:0000256" key="1">
    <source>
        <dbReference type="ARBA" id="ARBA00010894"/>
    </source>
</evidence>
<keyword evidence="2" id="KW-1133">Transmembrane helix</keyword>
<protein>
    <submittedName>
        <fullName evidence="4">YGGT family protein</fullName>
    </submittedName>
</protein>
<gene>
    <name evidence="3" type="ORF">LES8486_00087</name>
    <name evidence="4" type="ORF">LES9216_00234</name>
</gene>
<evidence type="ECO:0000256" key="2">
    <source>
        <dbReference type="SAM" id="Phobius"/>
    </source>
</evidence>
<dbReference type="Pfam" id="PF02325">
    <property type="entry name" value="CCB3_YggT"/>
    <property type="match status" value="1"/>
</dbReference>
<name>A0A2N9K6W5_9LACO</name>
<keyword evidence="2" id="KW-0812">Transmembrane</keyword>
<dbReference type="PANTHER" id="PTHR33219">
    <property type="entry name" value="YLMG HOMOLOG PROTEIN 2, CHLOROPLASTIC"/>
    <property type="match status" value="1"/>
</dbReference>
<dbReference type="EMBL" id="OKQR01000001">
    <property type="protein sequence ID" value="SPD91119.1"/>
    <property type="molecule type" value="Genomic_DNA"/>
</dbReference>
<keyword evidence="2" id="KW-0472">Membrane</keyword>
<keyword evidence="6" id="KW-1185">Reference proteome</keyword>
<evidence type="ECO:0000313" key="4">
    <source>
        <dbReference type="EMBL" id="SPE06344.1"/>
    </source>
</evidence>
<dbReference type="PANTHER" id="PTHR33219:SF14">
    <property type="entry name" value="PROTEIN COFACTOR ASSEMBLY OF COMPLEX C SUBUNIT B CCB3, CHLOROPLASTIC-RELATED"/>
    <property type="match status" value="1"/>
</dbReference>
<dbReference type="AlphaFoldDB" id="A0A2N9K6W5"/>
<organism evidence="4 5">
    <name type="scientific">Leuconostoc suionicum</name>
    <dbReference type="NCBI Taxonomy" id="1511761"/>
    <lineage>
        <taxon>Bacteria</taxon>
        <taxon>Bacillati</taxon>
        <taxon>Bacillota</taxon>
        <taxon>Bacilli</taxon>
        <taxon>Lactobacillales</taxon>
        <taxon>Lactobacillaceae</taxon>
        <taxon>Leuconostoc</taxon>
    </lineage>
</organism>
<accession>A0A2N9K6W5</accession>
<evidence type="ECO:0000313" key="5">
    <source>
        <dbReference type="Proteomes" id="UP000237923"/>
    </source>
</evidence>
<evidence type="ECO:0000313" key="3">
    <source>
        <dbReference type="EMBL" id="SPD91119.1"/>
    </source>
</evidence>
<reference evidence="3 6" key="2">
    <citation type="submission" date="2018-02" db="EMBL/GenBank/DDBJ databases">
        <authorList>
            <person name="Rodrigo-Torres L."/>
            <person name="Arahal R. D."/>
            <person name="Lucena T."/>
        </authorList>
    </citation>
    <scope>NUCLEOTIDE SEQUENCE [LARGE SCALE GENOMIC DNA]</scope>
    <source>
        <strain evidence="3 6">CECT 8486</strain>
    </source>
</reference>